<name>A0A7S4DHQ0_9EUKA</name>
<feature type="signal peptide" evidence="12">
    <location>
        <begin position="1"/>
        <end position="17"/>
    </location>
</feature>
<feature type="transmembrane region" description="Helical" evidence="11">
    <location>
        <begin position="120"/>
        <end position="141"/>
    </location>
</feature>
<feature type="compositionally biased region" description="Basic and acidic residues" evidence="10">
    <location>
        <begin position="58"/>
        <end position="67"/>
    </location>
</feature>
<dbReference type="InterPro" id="IPR004316">
    <property type="entry name" value="SWEET_rpt"/>
</dbReference>
<dbReference type="Gene3D" id="1.20.1280.290">
    <property type="match status" value="1"/>
</dbReference>
<evidence type="ECO:0000256" key="6">
    <source>
        <dbReference type="ARBA" id="ARBA00022692"/>
    </source>
</evidence>
<dbReference type="PANTHER" id="PTHR10791:SF30">
    <property type="entry name" value="SUGAR TRANSPORTER SWEET1"/>
    <property type="match status" value="1"/>
</dbReference>
<reference evidence="13" key="1">
    <citation type="submission" date="2021-01" db="EMBL/GenBank/DDBJ databases">
        <authorList>
            <person name="Corre E."/>
            <person name="Pelletier E."/>
            <person name="Niang G."/>
            <person name="Scheremetjew M."/>
            <person name="Finn R."/>
            <person name="Kale V."/>
            <person name="Holt S."/>
            <person name="Cochrane G."/>
            <person name="Meng A."/>
            <person name="Brown T."/>
            <person name="Cohen L."/>
        </authorList>
    </citation>
    <scope>NUCLEOTIDE SEQUENCE</scope>
    <source>
        <strain evidence="13">CCCM811</strain>
    </source>
</reference>
<evidence type="ECO:0000256" key="12">
    <source>
        <dbReference type="SAM" id="SignalP"/>
    </source>
</evidence>
<evidence type="ECO:0000256" key="9">
    <source>
        <dbReference type="ARBA" id="ARBA00023136"/>
    </source>
</evidence>
<keyword evidence="5" id="KW-0762">Sugar transport</keyword>
<accession>A0A7S4DHQ0</accession>
<keyword evidence="6 11" id="KW-0812">Transmembrane</keyword>
<sequence>MAALALLLLALLPGARARWGSDAHGVLELNGMQQLRLVEKAQRHEQARGSEHANLTTEKMEKPSLHDAGPEKAWVAHVWDFLNSRALQTIVPVFTIQMVFLAPTYTLFQRTFDKRTGRLSLFPYTLMICNGLAWAIYGSIIHDVVLAIGYAFGVALGAIYFMTAYIMSREGAVVFHHLLVIALTILLGIMAVLFTGHQAADIMGYTALFITVPTLTGPFSSFPKKTEPASGGTIAFFKLAAIVNALAWIGYGYRITENLFVYLPNIVGLFIFSLEFVAFVCMSFKTSATKANKSDYQKSFGKQIIDEDDALLKKKKHKKSVSFKFEEGQPQWDRNGVPYFLR</sequence>
<evidence type="ECO:0000256" key="1">
    <source>
        <dbReference type="ARBA" id="ARBA00004651"/>
    </source>
</evidence>
<evidence type="ECO:0000256" key="3">
    <source>
        <dbReference type="ARBA" id="ARBA00022448"/>
    </source>
</evidence>
<evidence type="ECO:0000256" key="2">
    <source>
        <dbReference type="ARBA" id="ARBA00007809"/>
    </source>
</evidence>
<evidence type="ECO:0000313" key="13">
    <source>
        <dbReference type="EMBL" id="CAE0650817.1"/>
    </source>
</evidence>
<dbReference type="PANTHER" id="PTHR10791">
    <property type="entry name" value="RAG1-ACTIVATING PROTEIN 1"/>
    <property type="match status" value="1"/>
</dbReference>
<feature type="transmembrane region" description="Helical" evidence="11">
    <location>
        <begin position="89"/>
        <end position="108"/>
    </location>
</feature>
<feature type="transmembrane region" description="Helical" evidence="11">
    <location>
        <begin position="174"/>
        <end position="196"/>
    </location>
</feature>
<feature type="chain" id="PRO_5030607563" description="Bidirectional sugar transporter SWEET" evidence="12">
    <location>
        <begin position="18"/>
        <end position="342"/>
    </location>
</feature>
<keyword evidence="3" id="KW-0813">Transport</keyword>
<dbReference type="EMBL" id="HBIV01006235">
    <property type="protein sequence ID" value="CAE0650817.1"/>
    <property type="molecule type" value="Transcribed_RNA"/>
</dbReference>
<dbReference type="GO" id="GO:0005886">
    <property type="term" value="C:plasma membrane"/>
    <property type="evidence" value="ECO:0007669"/>
    <property type="project" value="UniProtKB-SubCell"/>
</dbReference>
<comment type="subcellular location">
    <subcellularLocation>
        <location evidence="1">Cell membrane</location>
        <topology evidence="1">Multi-pass membrane protein</topology>
    </subcellularLocation>
</comment>
<evidence type="ECO:0000256" key="5">
    <source>
        <dbReference type="ARBA" id="ARBA00022597"/>
    </source>
</evidence>
<keyword evidence="7" id="KW-0677">Repeat</keyword>
<evidence type="ECO:0008006" key="14">
    <source>
        <dbReference type="Google" id="ProtNLM"/>
    </source>
</evidence>
<protein>
    <recommendedName>
        <fullName evidence="14">Bidirectional sugar transporter SWEET</fullName>
    </recommendedName>
</protein>
<evidence type="ECO:0000256" key="11">
    <source>
        <dbReference type="SAM" id="Phobius"/>
    </source>
</evidence>
<feature type="transmembrane region" description="Helical" evidence="11">
    <location>
        <begin position="202"/>
        <end position="222"/>
    </location>
</feature>
<evidence type="ECO:0000256" key="8">
    <source>
        <dbReference type="ARBA" id="ARBA00022989"/>
    </source>
</evidence>
<gene>
    <name evidence="13" type="ORF">LGLO00237_LOCUS4532</name>
</gene>
<evidence type="ECO:0000256" key="10">
    <source>
        <dbReference type="SAM" id="MobiDB-lite"/>
    </source>
</evidence>
<proteinExistence type="inferred from homology"/>
<keyword evidence="4" id="KW-1003">Cell membrane</keyword>
<organism evidence="13">
    <name type="scientific">Lotharella globosa</name>
    <dbReference type="NCBI Taxonomy" id="91324"/>
    <lineage>
        <taxon>Eukaryota</taxon>
        <taxon>Sar</taxon>
        <taxon>Rhizaria</taxon>
        <taxon>Cercozoa</taxon>
        <taxon>Chlorarachniophyceae</taxon>
        <taxon>Lotharella</taxon>
    </lineage>
</organism>
<keyword evidence="8 11" id="KW-1133">Transmembrane helix</keyword>
<keyword evidence="9 11" id="KW-0472">Membrane</keyword>
<keyword evidence="12" id="KW-0732">Signal</keyword>
<evidence type="ECO:0000256" key="4">
    <source>
        <dbReference type="ARBA" id="ARBA00022475"/>
    </source>
</evidence>
<feature type="compositionally biased region" description="Basic and acidic residues" evidence="10">
    <location>
        <begin position="41"/>
        <end position="51"/>
    </location>
</feature>
<dbReference type="AlphaFoldDB" id="A0A7S4DHQ0"/>
<feature type="transmembrane region" description="Helical" evidence="11">
    <location>
        <begin position="147"/>
        <end position="167"/>
    </location>
</feature>
<dbReference type="InterPro" id="IPR047664">
    <property type="entry name" value="SWEET"/>
</dbReference>
<dbReference type="Pfam" id="PF03083">
    <property type="entry name" value="MtN3_slv"/>
    <property type="match status" value="2"/>
</dbReference>
<feature type="region of interest" description="Disordered" evidence="10">
    <location>
        <begin position="41"/>
        <end position="67"/>
    </location>
</feature>
<evidence type="ECO:0000256" key="7">
    <source>
        <dbReference type="ARBA" id="ARBA00022737"/>
    </source>
</evidence>
<dbReference type="GO" id="GO:0051119">
    <property type="term" value="F:sugar transmembrane transporter activity"/>
    <property type="evidence" value="ECO:0007669"/>
    <property type="project" value="InterPro"/>
</dbReference>
<feature type="transmembrane region" description="Helical" evidence="11">
    <location>
        <begin position="259"/>
        <end position="284"/>
    </location>
</feature>
<comment type="similarity">
    <text evidence="2">Belongs to the SWEET sugar transporter family.</text>
</comment>
<feature type="transmembrane region" description="Helical" evidence="11">
    <location>
        <begin position="234"/>
        <end position="253"/>
    </location>
</feature>